<dbReference type="GO" id="GO:0000455">
    <property type="term" value="P:enzyme-directed rRNA pseudouridine synthesis"/>
    <property type="evidence" value="ECO:0007669"/>
    <property type="project" value="TreeGrafter"/>
</dbReference>
<dbReference type="PANTHER" id="PTHR21600">
    <property type="entry name" value="MITOCHONDRIAL RNA PSEUDOURIDINE SYNTHASE"/>
    <property type="match status" value="1"/>
</dbReference>
<dbReference type="Proteomes" id="UP000604046">
    <property type="component" value="Unassembled WGS sequence"/>
</dbReference>
<evidence type="ECO:0000259" key="4">
    <source>
        <dbReference type="Pfam" id="PF00849"/>
    </source>
</evidence>
<comment type="similarity">
    <text evidence="1">Belongs to the pseudouridine synthase RluA family.</text>
</comment>
<proteinExistence type="inferred from homology"/>
<dbReference type="Gene3D" id="3.30.2350.10">
    <property type="entry name" value="Pseudouridine synthase"/>
    <property type="match status" value="1"/>
</dbReference>
<feature type="domain" description="Pseudouridine synthase RsuA/RluA-like" evidence="4">
    <location>
        <begin position="161"/>
        <end position="333"/>
    </location>
</feature>
<sequence>MPPTIAEVKTSLNFVWGKESDLNETYSFEFSSSTSWSCVRQNGAETRRFRLAFDAATSRLWWGESYFMDPSDVAKQPERVQWYRAADRAKKRAAFLWKRLREARPPAEARKSQPTPTRPKAKVLRNPVNSGISRTEAVMPASKVKTSPVPWPEVVLDLEQVLVIYKPPHWKVELPPKGSPEEGLYLPSWLKDKVSSIDSKLFEEESNPALSGTGFGPLSHRIDQETSGPLLAAKTAAAQRHLRAQFHKTEISKRYACLVHGHVLSPDGTVDASIRTLRTDATTRSEISSAGDWAETQYQVIATFGSGSAGKYSLLACDITSGRTHQIRVHMQHLGHPLVSDDKYGHAGQLEKDRMWCPRLFLHSFRLCFRDLRNEAREVVCPLPPDLKAALVKLGAANAEAPSSDILFGETSWQREIFRPPLTAWRPGTEVQRHLISMLTGKDQPLPLSEINADTELKRLLDKENLSCINKAWIGRNWDVFEAVPSPEDGLAVRLRPLAEGSERQLEQQIEAVRSECEELQRLKQRAIAEEQYLQAAEIKRRFEAASAEMSSLLALCEDESTVNEDALNAEGGRASAARSKIKAFEQDVHDEALFPSLAPAPKPRAAPEIDATPSVAGPDVKVPSLEEAILEFLDRKEGNIAHINEINNDRHLREVMAQQVPKPISAVNKVWLKQHETVFTLFRAQDNEMYVARTQAVADQKKARAKARVQGGDQKKPLAYHQVIQKADKLAAPLVYQYGGAVKPTPEQEESGPWQERLRQALQAAGPLEVPELLRAVPLFTAATGATRPWQQQELLVTFLQTWPQLFKVEKHGSGADRKYMVSLK</sequence>
<gene>
    <name evidence="5" type="primary">rluC</name>
    <name evidence="5" type="ORF">SNAT2548_LOCUS25285</name>
</gene>
<dbReference type="GO" id="GO:0009982">
    <property type="term" value="F:pseudouridine synthase activity"/>
    <property type="evidence" value="ECO:0007669"/>
    <property type="project" value="InterPro"/>
</dbReference>
<evidence type="ECO:0000313" key="6">
    <source>
        <dbReference type="Proteomes" id="UP000604046"/>
    </source>
</evidence>
<keyword evidence="6" id="KW-1185">Reference proteome</keyword>
<protein>
    <submittedName>
        <fullName evidence="5">RluC protein</fullName>
    </submittedName>
</protein>
<dbReference type="Pfam" id="PF00849">
    <property type="entry name" value="PseudoU_synth_2"/>
    <property type="match status" value="1"/>
</dbReference>
<accession>A0A812RY64</accession>
<feature type="region of interest" description="Disordered" evidence="3">
    <location>
        <begin position="104"/>
        <end position="123"/>
    </location>
</feature>
<dbReference type="AlphaFoldDB" id="A0A812RY64"/>
<keyword evidence="2" id="KW-0175">Coiled coil</keyword>
<feature type="coiled-coil region" evidence="2">
    <location>
        <begin position="503"/>
        <end position="540"/>
    </location>
</feature>
<reference evidence="5" key="1">
    <citation type="submission" date="2021-02" db="EMBL/GenBank/DDBJ databases">
        <authorList>
            <person name="Dougan E. K."/>
            <person name="Rhodes N."/>
            <person name="Thang M."/>
            <person name="Chan C."/>
        </authorList>
    </citation>
    <scope>NUCLEOTIDE SEQUENCE</scope>
</reference>
<name>A0A812RY64_9DINO</name>
<dbReference type="EMBL" id="CAJNDS010002386">
    <property type="protein sequence ID" value="CAE7457371.1"/>
    <property type="molecule type" value="Genomic_DNA"/>
</dbReference>
<dbReference type="InterPro" id="IPR006145">
    <property type="entry name" value="PsdUridine_synth_RsuA/RluA"/>
</dbReference>
<dbReference type="OrthoDB" id="424794at2759"/>
<evidence type="ECO:0000256" key="3">
    <source>
        <dbReference type="SAM" id="MobiDB-lite"/>
    </source>
</evidence>
<dbReference type="PANTHER" id="PTHR21600:SF87">
    <property type="entry name" value="RNA PSEUDOURIDYLATE SYNTHASE DOMAIN-CONTAINING PROTEIN 1"/>
    <property type="match status" value="1"/>
</dbReference>
<dbReference type="CDD" id="cd02869">
    <property type="entry name" value="PseudoU_synth_RluA_like"/>
    <property type="match status" value="1"/>
</dbReference>
<dbReference type="GO" id="GO:0003723">
    <property type="term" value="F:RNA binding"/>
    <property type="evidence" value="ECO:0007669"/>
    <property type="project" value="InterPro"/>
</dbReference>
<dbReference type="SUPFAM" id="SSF55120">
    <property type="entry name" value="Pseudouridine synthase"/>
    <property type="match status" value="1"/>
</dbReference>
<evidence type="ECO:0000313" key="5">
    <source>
        <dbReference type="EMBL" id="CAE7457371.1"/>
    </source>
</evidence>
<evidence type="ECO:0000256" key="2">
    <source>
        <dbReference type="SAM" id="Coils"/>
    </source>
</evidence>
<organism evidence="5 6">
    <name type="scientific">Symbiodinium natans</name>
    <dbReference type="NCBI Taxonomy" id="878477"/>
    <lineage>
        <taxon>Eukaryota</taxon>
        <taxon>Sar</taxon>
        <taxon>Alveolata</taxon>
        <taxon>Dinophyceae</taxon>
        <taxon>Suessiales</taxon>
        <taxon>Symbiodiniaceae</taxon>
        <taxon>Symbiodinium</taxon>
    </lineage>
</organism>
<feature type="region of interest" description="Disordered" evidence="3">
    <location>
        <begin position="597"/>
        <end position="618"/>
    </location>
</feature>
<comment type="caution">
    <text evidence="5">The sequence shown here is derived from an EMBL/GenBank/DDBJ whole genome shotgun (WGS) entry which is preliminary data.</text>
</comment>
<dbReference type="InterPro" id="IPR020103">
    <property type="entry name" value="PsdUridine_synth_cat_dom_sf"/>
</dbReference>
<dbReference type="InterPro" id="IPR050188">
    <property type="entry name" value="RluA_PseudoU_synthase"/>
</dbReference>
<evidence type="ECO:0000256" key="1">
    <source>
        <dbReference type="ARBA" id="ARBA00010876"/>
    </source>
</evidence>